<name>A0ABX0XXY1_9ACTN</name>
<evidence type="ECO:0000259" key="2">
    <source>
        <dbReference type="Pfam" id="PF01370"/>
    </source>
</evidence>
<dbReference type="SUPFAM" id="SSF51735">
    <property type="entry name" value="NAD(P)-binding Rossmann-fold domains"/>
    <property type="match status" value="1"/>
</dbReference>
<evidence type="ECO:0000256" key="1">
    <source>
        <dbReference type="SAM" id="MobiDB-lite"/>
    </source>
</evidence>
<feature type="domain" description="NAD-dependent epimerase/dehydratase" evidence="2">
    <location>
        <begin position="4"/>
        <end position="213"/>
    </location>
</feature>
<gene>
    <name evidence="3" type="ORF">HC031_14365</name>
</gene>
<dbReference type="InterPro" id="IPR001509">
    <property type="entry name" value="Epimerase_deHydtase"/>
</dbReference>
<reference evidence="3 4" key="1">
    <citation type="submission" date="2020-03" db="EMBL/GenBank/DDBJ databases">
        <title>WGS of the type strain of Planosporangium spp.</title>
        <authorList>
            <person name="Thawai C."/>
        </authorList>
    </citation>
    <scope>NUCLEOTIDE SEQUENCE [LARGE SCALE GENOMIC DNA]</scope>
    <source>
        <strain evidence="3 4">TBRC 5610</strain>
    </source>
</reference>
<sequence>MRLLVLGGTAFLGRAVVRAALAAGHDVTCAARGVSGPPAPGATFFRVDRDDPDGLAVLRGLEFDALVDVSRRPSQARRAVAALADRVGHAVYVSTVSVYADNGTPGQRATDAPVLDPAPPEGDVPTDAETYGACKVACERAFVDGFGADRVFVCRAGLIIGPEDETNRFGYWVARVDAGGEILAPGAPDDLVQYVDVRDLADWLVRAAQVRRAGVYDGTGVPTTREHFLNRVAAGVAARPRFTWVDQEFLLSAEVQPWMGERSLPLWLPLPEYAGFLSRDVSASFDAGLRTREVAETARDTLGWLRGSASPPTGAGITPEEEVALLEKWHNRTS</sequence>
<dbReference type="InterPro" id="IPR051783">
    <property type="entry name" value="NAD(P)-dependent_oxidoreduct"/>
</dbReference>
<comment type="caution">
    <text evidence="3">The sequence shown here is derived from an EMBL/GenBank/DDBJ whole genome shotgun (WGS) entry which is preliminary data.</text>
</comment>
<evidence type="ECO:0000313" key="3">
    <source>
        <dbReference type="EMBL" id="NJC70890.1"/>
    </source>
</evidence>
<accession>A0ABX0XXY1</accession>
<dbReference type="Pfam" id="PF01370">
    <property type="entry name" value="Epimerase"/>
    <property type="match status" value="1"/>
</dbReference>
<protein>
    <submittedName>
        <fullName evidence="3">NAD-dependent epimerase/dehydratase family protein</fullName>
    </submittedName>
</protein>
<organism evidence="3 4">
    <name type="scientific">Planosporangium thailandense</name>
    <dbReference type="NCBI Taxonomy" id="765197"/>
    <lineage>
        <taxon>Bacteria</taxon>
        <taxon>Bacillati</taxon>
        <taxon>Actinomycetota</taxon>
        <taxon>Actinomycetes</taxon>
        <taxon>Micromonosporales</taxon>
        <taxon>Micromonosporaceae</taxon>
        <taxon>Planosporangium</taxon>
    </lineage>
</organism>
<dbReference type="PANTHER" id="PTHR48079">
    <property type="entry name" value="PROTEIN YEEZ"/>
    <property type="match status" value="1"/>
</dbReference>
<dbReference type="RefSeq" id="WP_167925784.1">
    <property type="nucleotide sequence ID" value="NZ_JAATVY010000008.1"/>
</dbReference>
<dbReference type="Proteomes" id="UP000722989">
    <property type="component" value="Unassembled WGS sequence"/>
</dbReference>
<keyword evidence="4" id="KW-1185">Reference proteome</keyword>
<evidence type="ECO:0000313" key="4">
    <source>
        <dbReference type="Proteomes" id="UP000722989"/>
    </source>
</evidence>
<proteinExistence type="predicted"/>
<dbReference type="PANTHER" id="PTHR48079:SF6">
    <property type="entry name" value="NAD(P)-BINDING DOMAIN-CONTAINING PROTEIN-RELATED"/>
    <property type="match status" value="1"/>
</dbReference>
<feature type="region of interest" description="Disordered" evidence="1">
    <location>
        <begin position="104"/>
        <end position="124"/>
    </location>
</feature>
<dbReference type="InterPro" id="IPR036291">
    <property type="entry name" value="NAD(P)-bd_dom_sf"/>
</dbReference>
<dbReference type="EMBL" id="JAATVY010000008">
    <property type="protein sequence ID" value="NJC70890.1"/>
    <property type="molecule type" value="Genomic_DNA"/>
</dbReference>
<dbReference type="Gene3D" id="3.40.50.720">
    <property type="entry name" value="NAD(P)-binding Rossmann-like Domain"/>
    <property type="match status" value="1"/>
</dbReference>